<evidence type="ECO:0000256" key="16">
    <source>
        <dbReference type="ARBA" id="ARBA00040299"/>
    </source>
</evidence>
<dbReference type="EC" id="2.1.1.366" evidence="15"/>
<dbReference type="AlphaFoldDB" id="A0A9Q0Y5S2"/>
<dbReference type="Pfam" id="PF01429">
    <property type="entry name" value="MBD"/>
    <property type="match status" value="1"/>
</dbReference>
<dbReference type="GO" id="GO:0008270">
    <property type="term" value="F:zinc ion binding"/>
    <property type="evidence" value="ECO:0007669"/>
    <property type="project" value="InterPro"/>
</dbReference>
<evidence type="ECO:0000256" key="18">
    <source>
        <dbReference type="ARBA" id="ARBA00049087"/>
    </source>
</evidence>
<evidence type="ECO:0000256" key="9">
    <source>
        <dbReference type="ARBA" id="ARBA00022723"/>
    </source>
</evidence>
<name>A0A9Q0Y5S2_9SAUR</name>
<keyword evidence="4" id="KW-0217">Developmental protein</keyword>
<evidence type="ECO:0000256" key="20">
    <source>
        <dbReference type="SAM" id="Phobius"/>
    </source>
</evidence>
<dbReference type="SMART" id="SM00317">
    <property type="entry name" value="SET"/>
    <property type="match status" value="1"/>
</dbReference>
<evidence type="ECO:0000256" key="14">
    <source>
        <dbReference type="ARBA" id="ARBA00023306"/>
    </source>
</evidence>
<evidence type="ECO:0000313" key="25">
    <source>
        <dbReference type="EMBL" id="KAJ7344303.1"/>
    </source>
</evidence>
<sequence length="694" mass="79270">MEGDAKIFWRQLKGSTVDLIFEQMQKSLLSLKQKIKNGTATEEECCHAFAFLKIPEVKKLLQPINVNVAAAEEEETARYERGLHSSSTEIEESPGDVTPSELNTREVMHSSNKDERKEKSLKFHYRDHICSKGCLFKRPRNSYKNENPLNLPLRCHFQRWHAKADSGSKLHDVIYKAPCGRSLRNFKDVQHYLFQTECSFLFLYHFSFNTYVQVFRPSPNYRVFLFEFDISKGAETLPVSLCNEINHEQLPYFKYRKVSWPHGYFLNNFSTMFLDSCSCTDGCTDATKCACLLLTERSCHDASMSSRKETSLGYNYGRLDEPVSSGIYECNLSCSCDKIACQNRVVQRGLQVRLQVFLTEKKGWGVRCLDDIDKGTFVCTYAGRLMSKDESHEGQDGGSEEAQEGSDGNGMLSKKKKRDSMCSDSDDEFVQTPERHSEPEDEPTFSLNCLLFEKNLLHCVLYNALFPFLISLQSDSNNQSWNNAVTSRTKTRTSVLQNQWRQLVNFSNLFLACLIGFLIHFGLVFLVFLNLICLQEEFEGPTSTVEPEVNTDCQKETPLSGATLNTGKQGTHLLWIDRTLEGKIEREKQEPACNKVAMDNNEASMKNENLYLLDATREGNVGRFLNHSCSPNLFVQSVFVETHDRNFPWVAFFTNRHVKAGTELTWDYGYEAGSRPDAEIACQCGAHKCRKKIL</sequence>
<comment type="caution">
    <text evidence="25">The sequence shown here is derived from an EMBL/GenBank/DDBJ whole genome shotgun (WGS) entry which is preliminary data.</text>
</comment>
<evidence type="ECO:0000256" key="13">
    <source>
        <dbReference type="ARBA" id="ARBA00023242"/>
    </source>
</evidence>
<keyword evidence="10" id="KW-0498">Mitosis</keyword>
<dbReference type="SMART" id="SM00391">
    <property type="entry name" value="MBD"/>
    <property type="match status" value="1"/>
</dbReference>
<protein>
    <recommendedName>
        <fullName evidence="16">Histone-lysine N-methyltransferase SETDB2</fullName>
        <ecNumber evidence="15">2.1.1.366</ecNumber>
    </recommendedName>
    <alternativeName>
        <fullName evidence="17">SET domain bifurcated 2</fullName>
    </alternativeName>
</protein>
<dbReference type="GO" id="GO:0051301">
    <property type="term" value="P:cell division"/>
    <property type="evidence" value="ECO:0007669"/>
    <property type="project" value="UniProtKB-KW"/>
</dbReference>
<evidence type="ECO:0000256" key="5">
    <source>
        <dbReference type="ARBA" id="ARBA00022603"/>
    </source>
</evidence>
<keyword evidence="14" id="KW-0131">Cell cycle</keyword>
<dbReference type="GO" id="GO:0140947">
    <property type="term" value="F:histone H3K9me2 methyltransferase activity"/>
    <property type="evidence" value="ECO:0007669"/>
    <property type="project" value="UniProtKB-EC"/>
</dbReference>
<feature type="domain" description="MBD" evidence="24">
    <location>
        <begin position="143"/>
        <end position="213"/>
    </location>
</feature>
<dbReference type="PANTHER" id="PTHR46024">
    <property type="entry name" value="HISTONE-LYSINE N-METHYLTRANSFERASE EGGLESS"/>
    <property type="match status" value="1"/>
</dbReference>
<evidence type="ECO:0000256" key="1">
    <source>
        <dbReference type="ARBA" id="ARBA00004123"/>
    </source>
</evidence>
<evidence type="ECO:0000313" key="26">
    <source>
        <dbReference type="Proteomes" id="UP001142489"/>
    </source>
</evidence>
<dbReference type="PROSITE" id="PS50867">
    <property type="entry name" value="PRE_SET"/>
    <property type="match status" value="1"/>
</dbReference>
<comment type="subcellular location">
    <subcellularLocation>
        <location evidence="2">Chromosome</location>
    </subcellularLocation>
    <subcellularLocation>
        <location evidence="1">Nucleus</location>
    </subcellularLocation>
</comment>
<keyword evidence="3" id="KW-0158">Chromosome</keyword>
<dbReference type="GO" id="GO:0010629">
    <property type="term" value="P:negative regulation of gene expression"/>
    <property type="evidence" value="ECO:0007669"/>
    <property type="project" value="TreeGrafter"/>
</dbReference>
<keyword evidence="13" id="KW-0539">Nucleus</keyword>
<keyword evidence="8" id="KW-0949">S-adenosyl-L-methionine</keyword>
<dbReference type="CDD" id="cd01395">
    <property type="entry name" value="HMT_MBD"/>
    <property type="match status" value="1"/>
</dbReference>
<feature type="region of interest" description="Disordered" evidence="19">
    <location>
        <begin position="389"/>
        <end position="442"/>
    </location>
</feature>
<comment type="catalytic activity">
    <reaction evidence="18">
        <text>N(6),N(6)-dimethyl-L-lysyl(9)-[histone H3] + S-adenosyl-L-methionine = N(6),N(6),N(6)-trimethyl-L-lysyl(9)-[histone H3] + S-adenosyl-L-homocysteine + H(+)</text>
        <dbReference type="Rhea" id="RHEA:60288"/>
        <dbReference type="Rhea" id="RHEA-COMP:15538"/>
        <dbReference type="Rhea" id="RHEA-COMP:15541"/>
        <dbReference type="ChEBI" id="CHEBI:15378"/>
        <dbReference type="ChEBI" id="CHEBI:57856"/>
        <dbReference type="ChEBI" id="CHEBI:59789"/>
        <dbReference type="ChEBI" id="CHEBI:61961"/>
        <dbReference type="ChEBI" id="CHEBI:61976"/>
        <dbReference type="EC" id="2.1.1.366"/>
    </reaction>
</comment>
<dbReference type="InterPro" id="IPR003616">
    <property type="entry name" value="Post-SET_dom"/>
</dbReference>
<keyword evidence="9" id="KW-0479">Metal-binding</keyword>
<feature type="domain" description="SET" evidence="21">
    <location>
        <begin position="352"/>
        <end position="669"/>
    </location>
</feature>
<keyword evidence="20" id="KW-0812">Transmembrane</keyword>
<dbReference type="SUPFAM" id="SSF82199">
    <property type="entry name" value="SET domain"/>
    <property type="match status" value="1"/>
</dbReference>
<dbReference type="GO" id="GO:0003677">
    <property type="term" value="F:DNA binding"/>
    <property type="evidence" value="ECO:0007669"/>
    <property type="project" value="InterPro"/>
</dbReference>
<feature type="compositionally biased region" description="Basic and acidic residues" evidence="19">
    <location>
        <begin position="103"/>
        <end position="113"/>
    </location>
</feature>
<keyword evidence="26" id="KW-1185">Reference proteome</keyword>
<dbReference type="PROSITE" id="PS50280">
    <property type="entry name" value="SET"/>
    <property type="match status" value="1"/>
</dbReference>
<dbReference type="InterPro" id="IPR001214">
    <property type="entry name" value="SET_dom"/>
</dbReference>
<dbReference type="InterPro" id="IPR046341">
    <property type="entry name" value="SET_dom_sf"/>
</dbReference>
<dbReference type="Gene3D" id="2.170.270.10">
    <property type="entry name" value="SET domain"/>
    <property type="match status" value="2"/>
</dbReference>
<dbReference type="OrthoDB" id="5792673at2759"/>
<evidence type="ECO:0000259" key="24">
    <source>
        <dbReference type="PROSITE" id="PS50982"/>
    </source>
</evidence>
<keyword evidence="11" id="KW-0862">Zinc</keyword>
<gene>
    <name evidence="25" type="ORF">JRQ81_000253</name>
</gene>
<keyword evidence="20" id="KW-0472">Membrane</keyword>
<proteinExistence type="predicted"/>
<evidence type="ECO:0000256" key="10">
    <source>
        <dbReference type="ARBA" id="ARBA00022776"/>
    </source>
</evidence>
<dbReference type="SUPFAM" id="SSF54171">
    <property type="entry name" value="DNA-binding domain"/>
    <property type="match status" value="1"/>
</dbReference>
<dbReference type="InterPro" id="IPR016177">
    <property type="entry name" value="DNA-bd_dom_sf"/>
</dbReference>
<evidence type="ECO:0000256" key="6">
    <source>
        <dbReference type="ARBA" id="ARBA00022618"/>
    </source>
</evidence>
<evidence type="ECO:0000256" key="4">
    <source>
        <dbReference type="ARBA" id="ARBA00022473"/>
    </source>
</evidence>
<evidence type="ECO:0000259" key="23">
    <source>
        <dbReference type="PROSITE" id="PS50868"/>
    </source>
</evidence>
<dbReference type="PROSITE" id="PS50868">
    <property type="entry name" value="POST_SET"/>
    <property type="match status" value="1"/>
</dbReference>
<feature type="domain" description="Pre-SET" evidence="22">
    <location>
        <begin position="275"/>
        <end position="349"/>
    </location>
</feature>
<evidence type="ECO:0000256" key="11">
    <source>
        <dbReference type="ARBA" id="ARBA00022833"/>
    </source>
</evidence>
<accession>A0A9Q0Y5S2</accession>
<evidence type="ECO:0000256" key="19">
    <source>
        <dbReference type="SAM" id="MobiDB-lite"/>
    </source>
</evidence>
<keyword evidence="12" id="KW-0156">Chromatin regulator</keyword>
<dbReference type="EMBL" id="JAPFRF010000001">
    <property type="protein sequence ID" value="KAJ7344303.1"/>
    <property type="molecule type" value="Genomic_DNA"/>
</dbReference>
<evidence type="ECO:0000256" key="7">
    <source>
        <dbReference type="ARBA" id="ARBA00022679"/>
    </source>
</evidence>
<feature type="transmembrane region" description="Helical" evidence="20">
    <location>
        <begin position="509"/>
        <end position="533"/>
    </location>
</feature>
<dbReference type="GO" id="GO:0032259">
    <property type="term" value="P:methylation"/>
    <property type="evidence" value="ECO:0007669"/>
    <property type="project" value="UniProtKB-KW"/>
</dbReference>
<evidence type="ECO:0000259" key="21">
    <source>
        <dbReference type="PROSITE" id="PS50280"/>
    </source>
</evidence>
<dbReference type="InterPro" id="IPR007728">
    <property type="entry name" value="Pre-SET_dom"/>
</dbReference>
<dbReference type="InterPro" id="IPR051516">
    <property type="entry name" value="SETDB_methyltransferase"/>
</dbReference>
<keyword evidence="20" id="KW-1133">Transmembrane helix</keyword>
<evidence type="ECO:0000256" key="8">
    <source>
        <dbReference type="ARBA" id="ARBA00022691"/>
    </source>
</evidence>
<evidence type="ECO:0000256" key="2">
    <source>
        <dbReference type="ARBA" id="ARBA00004286"/>
    </source>
</evidence>
<feature type="region of interest" description="Disordered" evidence="19">
    <location>
        <begin position="75"/>
        <end position="113"/>
    </location>
</feature>
<feature type="domain" description="Post-SET" evidence="23">
    <location>
        <begin position="678"/>
        <end position="694"/>
    </location>
</feature>
<dbReference type="InterPro" id="IPR047232">
    <property type="entry name" value="SETDB1/2-like_MBD"/>
</dbReference>
<dbReference type="GO" id="GO:0005694">
    <property type="term" value="C:chromosome"/>
    <property type="evidence" value="ECO:0007669"/>
    <property type="project" value="UniProtKB-SubCell"/>
</dbReference>
<evidence type="ECO:0000256" key="3">
    <source>
        <dbReference type="ARBA" id="ARBA00022454"/>
    </source>
</evidence>
<reference evidence="25" key="1">
    <citation type="journal article" date="2023" name="DNA Res.">
        <title>Chromosome-level genome assembly of Phrynocephalus forsythii using third-generation DNA sequencing and Hi-C analysis.</title>
        <authorList>
            <person name="Qi Y."/>
            <person name="Zhao W."/>
            <person name="Zhao Y."/>
            <person name="Niu C."/>
            <person name="Cao S."/>
            <person name="Zhang Y."/>
        </authorList>
    </citation>
    <scope>NUCLEOTIDE SEQUENCE</scope>
    <source>
        <tissue evidence="25">Muscle</tissue>
    </source>
</reference>
<dbReference type="Pfam" id="PF05033">
    <property type="entry name" value="Pre-SET"/>
    <property type="match status" value="1"/>
</dbReference>
<dbReference type="GO" id="GO:0005634">
    <property type="term" value="C:nucleus"/>
    <property type="evidence" value="ECO:0007669"/>
    <property type="project" value="UniProtKB-SubCell"/>
</dbReference>
<evidence type="ECO:0000256" key="15">
    <source>
        <dbReference type="ARBA" id="ARBA00039052"/>
    </source>
</evidence>
<dbReference type="InterPro" id="IPR001739">
    <property type="entry name" value="Methyl_CpG_DNA-bd"/>
</dbReference>
<keyword evidence="7" id="KW-0808">Transferase</keyword>
<evidence type="ECO:0000259" key="22">
    <source>
        <dbReference type="PROSITE" id="PS50867"/>
    </source>
</evidence>
<dbReference type="Pfam" id="PF00856">
    <property type="entry name" value="SET"/>
    <property type="match status" value="1"/>
</dbReference>
<dbReference type="PROSITE" id="PS50982">
    <property type="entry name" value="MBD"/>
    <property type="match status" value="1"/>
</dbReference>
<dbReference type="Proteomes" id="UP001142489">
    <property type="component" value="Unassembled WGS sequence"/>
</dbReference>
<dbReference type="SMART" id="SM00468">
    <property type="entry name" value="PreSET"/>
    <property type="match status" value="1"/>
</dbReference>
<dbReference type="GO" id="GO:0070828">
    <property type="term" value="P:heterochromatin organization"/>
    <property type="evidence" value="ECO:0007669"/>
    <property type="project" value="TreeGrafter"/>
</dbReference>
<evidence type="ECO:0000256" key="12">
    <source>
        <dbReference type="ARBA" id="ARBA00022853"/>
    </source>
</evidence>
<organism evidence="25 26">
    <name type="scientific">Phrynocephalus forsythii</name>
    <dbReference type="NCBI Taxonomy" id="171643"/>
    <lineage>
        <taxon>Eukaryota</taxon>
        <taxon>Metazoa</taxon>
        <taxon>Chordata</taxon>
        <taxon>Craniata</taxon>
        <taxon>Vertebrata</taxon>
        <taxon>Euteleostomi</taxon>
        <taxon>Lepidosauria</taxon>
        <taxon>Squamata</taxon>
        <taxon>Bifurcata</taxon>
        <taxon>Unidentata</taxon>
        <taxon>Episquamata</taxon>
        <taxon>Toxicofera</taxon>
        <taxon>Iguania</taxon>
        <taxon>Acrodonta</taxon>
        <taxon>Agamidae</taxon>
        <taxon>Agaminae</taxon>
        <taxon>Phrynocephalus</taxon>
    </lineage>
</organism>
<dbReference type="PANTHER" id="PTHR46024:SF3">
    <property type="entry name" value="HISTONE-LYSINE N-METHYLTRANSFERASE SETDB2"/>
    <property type="match status" value="1"/>
</dbReference>
<keyword evidence="6" id="KW-0132">Cell division</keyword>
<keyword evidence="5" id="KW-0489">Methyltransferase</keyword>
<evidence type="ECO:0000256" key="17">
    <source>
        <dbReference type="ARBA" id="ARBA00042995"/>
    </source>
</evidence>